<dbReference type="Pfam" id="PF07676">
    <property type="entry name" value="PD40"/>
    <property type="match status" value="1"/>
</dbReference>
<reference evidence="3 4" key="1">
    <citation type="submission" date="2019-06" db="EMBL/GenBank/DDBJ databases">
        <title>Whole genome sequence for Cellvibrionaceae sp. R142.</title>
        <authorList>
            <person name="Wang G."/>
        </authorList>
    </citation>
    <scope>NUCLEOTIDE SEQUENCE [LARGE SCALE GENOMIC DNA]</scope>
    <source>
        <strain evidence="3 4">R142</strain>
    </source>
</reference>
<dbReference type="RefSeq" id="WP_142902384.1">
    <property type="nucleotide sequence ID" value="NZ_ML660087.1"/>
</dbReference>
<keyword evidence="2" id="KW-0732">Signal</keyword>
<dbReference type="AlphaFoldDB" id="A0A545U9U5"/>
<feature type="chain" id="PRO_5022070450" evidence="2">
    <location>
        <begin position="25"/>
        <end position="474"/>
    </location>
</feature>
<dbReference type="OrthoDB" id="8612880at2"/>
<dbReference type="EMBL" id="VHSG01000002">
    <property type="protein sequence ID" value="TQV86231.1"/>
    <property type="molecule type" value="Genomic_DNA"/>
</dbReference>
<dbReference type="InterPro" id="IPR011042">
    <property type="entry name" value="6-blade_b-propeller_TolB-like"/>
</dbReference>
<dbReference type="PANTHER" id="PTHR36842">
    <property type="entry name" value="PROTEIN TOLB HOMOLOG"/>
    <property type="match status" value="1"/>
</dbReference>
<keyword evidence="4" id="KW-1185">Reference proteome</keyword>
<accession>A0A545U9U5</accession>
<dbReference type="Gene3D" id="2.120.10.30">
    <property type="entry name" value="TolB, C-terminal domain"/>
    <property type="match status" value="1"/>
</dbReference>
<evidence type="ECO:0000313" key="3">
    <source>
        <dbReference type="EMBL" id="TQV86231.1"/>
    </source>
</evidence>
<proteinExistence type="inferred from homology"/>
<comment type="caution">
    <text evidence="3">The sequence shown here is derived from an EMBL/GenBank/DDBJ whole genome shotgun (WGS) entry which is preliminary data.</text>
</comment>
<comment type="similarity">
    <text evidence="1">Belongs to the TolB family.</text>
</comment>
<name>A0A545U9U5_9GAMM</name>
<dbReference type="Proteomes" id="UP000319732">
    <property type="component" value="Unassembled WGS sequence"/>
</dbReference>
<feature type="signal peptide" evidence="2">
    <location>
        <begin position="1"/>
        <end position="24"/>
    </location>
</feature>
<gene>
    <name evidence="3" type="ORF">FKG94_01380</name>
</gene>
<organism evidence="3 4">
    <name type="scientific">Exilibacterium tricleocarpae</name>
    <dbReference type="NCBI Taxonomy" id="2591008"/>
    <lineage>
        <taxon>Bacteria</taxon>
        <taxon>Pseudomonadati</taxon>
        <taxon>Pseudomonadota</taxon>
        <taxon>Gammaproteobacteria</taxon>
        <taxon>Cellvibrionales</taxon>
        <taxon>Cellvibrionaceae</taxon>
        <taxon>Exilibacterium</taxon>
    </lineage>
</organism>
<evidence type="ECO:0000313" key="4">
    <source>
        <dbReference type="Proteomes" id="UP000319732"/>
    </source>
</evidence>
<dbReference type="SUPFAM" id="SSF69304">
    <property type="entry name" value="Tricorn protease N-terminal domain"/>
    <property type="match status" value="1"/>
</dbReference>
<sequence length="474" mass="51855">MLSRSSVVQCFIFFISFNIMGVHAQTGAGPSVSGPASVSSGSRFTLTLENPDPASPFTSKELQIRAPVEADFSTITTLDASISTYELSIDAPGEHEFRLRFLGTVHDFQIFTDWGNVHVVDIKGEEVLSVNSLGEQGDDDSFFPAISPDGLTAAFVTTALNLDPSVTPPPVSDNRYVHIGVRDRINNRTFYANENSDGSFHQAESVQPAFSPDGRFLVYMSRDGVTMRDLITKDFSILTPGLNVREFEYSDDGRYLAMLDEGISFYDFQTGRAFDILPPGFDGNRIPRNALMDNVSVSSNGRFVVFETNASNVVPGDTAERTMDVFLLDRATNRYTLISRSYTSLTPTGGRFPQMSADGSKIVFSSSSSNIVLGDNNGLADVFMFDRTTLEMTRITNDGGTEPTMDAEGRRISYLNNGDHFVYDRATQNRSFVVNGLSAVTALARPAMSRDGRFLLTQKGSFSGDQIVLGAIPQ</sequence>
<protein>
    <submittedName>
        <fullName evidence="3">Uncharacterized protein</fullName>
    </submittedName>
</protein>
<evidence type="ECO:0000256" key="1">
    <source>
        <dbReference type="ARBA" id="ARBA00009820"/>
    </source>
</evidence>
<dbReference type="InterPro" id="IPR011659">
    <property type="entry name" value="WD40"/>
</dbReference>
<evidence type="ECO:0000256" key="2">
    <source>
        <dbReference type="SAM" id="SignalP"/>
    </source>
</evidence>